<dbReference type="Pfam" id="PF03372">
    <property type="entry name" value="Exo_endo_phos"/>
    <property type="match status" value="1"/>
</dbReference>
<evidence type="ECO:0000313" key="4">
    <source>
        <dbReference type="EMBL" id="MBE8718303.1"/>
    </source>
</evidence>
<feature type="region of interest" description="Disordered" evidence="1">
    <location>
        <begin position="326"/>
        <end position="350"/>
    </location>
</feature>
<keyword evidence="4" id="KW-0540">Nuclease</keyword>
<keyword evidence="2" id="KW-0812">Transmembrane</keyword>
<proteinExistence type="predicted"/>
<reference evidence="4" key="1">
    <citation type="submission" date="2018-07" db="EMBL/GenBank/DDBJ databases">
        <title>Genome assembly of strain Ka43.</title>
        <authorList>
            <person name="Kukolya J."/>
            <person name="Nagy I."/>
            <person name="Horvath B."/>
            <person name="Toth A."/>
        </authorList>
    </citation>
    <scope>NUCLEOTIDE SEQUENCE</scope>
    <source>
        <strain evidence="4">KB43</strain>
    </source>
</reference>
<dbReference type="EMBL" id="PRDL01000001">
    <property type="protein sequence ID" value="MBE8718303.1"/>
    <property type="molecule type" value="Genomic_DNA"/>
</dbReference>
<dbReference type="Gene3D" id="3.60.10.10">
    <property type="entry name" value="Endonuclease/exonuclease/phosphatase"/>
    <property type="match status" value="1"/>
</dbReference>
<name>A0A928YWK6_9GAMM</name>
<feature type="transmembrane region" description="Helical" evidence="2">
    <location>
        <begin position="60"/>
        <end position="80"/>
    </location>
</feature>
<evidence type="ECO:0000259" key="3">
    <source>
        <dbReference type="Pfam" id="PF03372"/>
    </source>
</evidence>
<evidence type="ECO:0000313" key="5">
    <source>
        <dbReference type="Proteomes" id="UP000652567"/>
    </source>
</evidence>
<keyword evidence="2" id="KW-1133">Transmembrane helix</keyword>
<accession>A0A928YWK6</accession>
<dbReference type="Proteomes" id="UP000652567">
    <property type="component" value="Unassembled WGS sequence"/>
</dbReference>
<keyword evidence="4" id="KW-0255">Endonuclease</keyword>
<sequence length="350" mass="40229">MSLWILVSATLLLAVATAVPLLESEKWWVRSWDFPRLQLAILSSIVLVVAIVAEGVSSTLQTWLVVINLGILVYQLWWILPYTLFWKKEVKKARPGGEEKRLRVLAANVLTPNKHPEKLIAQIRQHQPDIFVTLESDARWQTHLDQLSNDYPYQIKHPLDNLYGIHVYSRLKLNQPRVAFLVEDSVPSVHAEVVMKDGTPVRMHFLHPAPPSPTENEESLERDVELLMIAKSLKHFDGPAIVTGDLNDVAWSTTTRLFRKISGLLDPRVGRGMFNTFHADWFFLRWPLDHLFHSHHFTLVNIQRLPHMGSDHFPVLIEVQYEGHHTDQEGLEESEGDQEKADRKIAKAED</sequence>
<keyword evidence="2" id="KW-0472">Membrane</keyword>
<feature type="compositionally biased region" description="Basic and acidic residues" evidence="1">
    <location>
        <begin position="337"/>
        <end position="350"/>
    </location>
</feature>
<dbReference type="AlphaFoldDB" id="A0A928YWK6"/>
<feature type="transmembrane region" description="Helical" evidence="2">
    <location>
        <begin position="34"/>
        <end position="53"/>
    </location>
</feature>
<comment type="caution">
    <text evidence="4">The sequence shown here is derived from an EMBL/GenBank/DDBJ whole genome shotgun (WGS) entry which is preliminary data.</text>
</comment>
<dbReference type="RefSeq" id="WP_193910753.1">
    <property type="nucleotide sequence ID" value="NZ_PRDL01000001.1"/>
</dbReference>
<dbReference type="InterPro" id="IPR036691">
    <property type="entry name" value="Endo/exonu/phosph_ase_sf"/>
</dbReference>
<organism evidence="4 5">
    <name type="scientific">Cellvibrio polysaccharolyticus</name>
    <dbReference type="NCBI Taxonomy" id="2082724"/>
    <lineage>
        <taxon>Bacteria</taxon>
        <taxon>Pseudomonadati</taxon>
        <taxon>Pseudomonadota</taxon>
        <taxon>Gammaproteobacteria</taxon>
        <taxon>Cellvibrionales</taxon>
        <taxon>Cellvibrionaceae</taxon>
        <taxon>Cellvibrio</taxon>
    </lineage>
</organism>
<protein>
    <submittedName>
        <fullName evidence="4">Endonuclease</fullName>
    </submittedName>
</protein>
<dbReference type="GO" id="GO:0004519">
    <property type="term" value="F:endonuclease activity"/>
    <property type="evidence" value="ECO:0007669"/>
    <property type="project" value="UniProtKB-KW"/>
</dbReference>
<dbReference type="SUPFAM" id="SSF56219">
    <property type="entry name" value="DNase I-like"/>
    <property type="match status" value="1"/>
</dbReference>
<evidence type="ECO:0000256" key="2">
    <source>
        <dbReference type="SAM" id="Phobius"/>
    </source>
</evidence>
<evidence type="ECO:0000256" key="1">
    <source>
        <dbReference type="SAM" id="MobiDB-lite"/>
    </source>
</evidence>
<keyword evidence="5" id="KW-1185">Reference proteome</keyword>
<gene>
    <name evidence="4" type="ORF">C4F51_14000</name>
</gene>
<dbReference type="InterPro" id="IPR005135">
    <property type="entry name" value="Endo/exonuclease/phosphatase"/>
</dbReference>
<feature type="domain" description="Endonuclease/exonuclease/phosphatase" evidence="3">
    <location>
        <begin position="107"/>
        <end position="312"/>
    </location>
</feature>
<keyword evidence="4" id="KW-0378">Hydrolase</keyword>